<dbReference type="OrthoDB" id="8587856at2"/>
<feature type="domain" description="Solute-binding protein family 3/N-terminal" evidence="1">
    <location>
        <begin position="59"/>
        <end position="272"/>
    </location>
</feature>
<dbReference type="AlphaFoldDB" id="A0A4R6UNM0"/>
<dbReference type="SUPFAM" id="SSF53850">
    <property type="entry name" value="Periplasmic binding protein-like II"/>
    <property type="match status" value="1"/>
</dbReference>
<dbReference type="PANTHER" id="PTHR38834">
    <property type="entry name" value="PERIPLASMIC SUBSTRATE BINDING PROTEIN FAMILY 3"/>
    <property type="match status" value="1"/>
</dbReference>
<keyword evidence="3" id="KW-1185">Reference proteome</keyword>
<proteinExistence type="predicted"/>
<gene>
    <name evidence="2" type="ORF">EV696_107149</name>
</gene>
<dbReference type="Proteomes" id="UP000295375">
    <property type="component" value="Unassembled WGS sequence"/>
</dbReference>
<reference evidence="2 3" key="1">
    <citation type="submission" date="2019-03" db="EMBL/GenBank/DDBJ databases">
        <title>Genomic Encyclopedia of Type Strains, Phase IV (KMG-IV): sequencing the most valuable type-strain genomes for metagenomic binning, comparative biology and taxonomic classification.</title>
        <authorList>
            <person name="Goeker M."/>
        </authorList>
    </citation>
    <scope>NUCLEOTIDE SEQUENCE [LARGE SCALE GENOMIC DNA]</scope>
    <source>
        <strain evidence="2 3">DSM 103792</strain>
    </source>
</reference>
<dbReference type="Pfam" id="PF00497">
    <property type="entry name" value="SBP_bac_3"/>
    <property type="match status" value="1"/>
</dbReference>
<evidence type="ECO:0000259" key="1">
    <source>
        <dbReference type="Pfam" id="PF00497"/>
    </source>
</evidence>
<comment type="caution">
    <text evidence="2">The sequence shown here is derived from an EMBL/GenBank/DDBJ whole genome shotgun (WGS) entry which is preliminary data.</text>
</comment>
<dbReference type="InterPro" id="IPR001638">
    <property type="entry name" value="Solute-binding_3/MltF_N"/>
</dbReference>
<dbReference type="PANTHER" id="PTHR38834:SF3">
    <property type="entry name" value="SOLUTE-BINDING PROTEIN FAMILY 3_N-TERMINAL DOMAIN-CONTAINING PROTEIN"/>
    <property type="match status" value="1"/>
</dbReference>
<dbReference type="EMBL" id="SNYM01000007">
    <property type="protein sequence ID" value="TDQ48412.1"/>
    <property type="molecule type" value="Genomic_DNA"/>
</dbReference>
<accession>A0A4R6UNM0</accession>
<organism evidence="2 3">
    <name type="scientific">Permianibacter aggregans</name>
    <dbReference type="NCBI Taxonomy" id="1510150"/>
    <lineage>
        <taxon>Bacteria</taxon>
        <taxon>Pseudomonadati</taxon>
        <taxon>Pseudomonadota</taxon>
        <taxon>Gammaproteobacteria</taxon>
        <taxon>Pseudomonadales</taxon>
        <taxon>Pseudomonadaceae</taxon>
        <taxon>Permianibacter</taxon>
    </lineage>
</organism>
<protein>
    <submittedName>
        <fullName evidence="2">Amino acid ABC transporter substrate-binding protein (PAAT family)</fullName>
    </submittedName>
</protein>
<sequence>MPRHEFAAPVRPKTSTLKCDGLAVVNDMTDFFRPLFTALTLTCWLSWSFAAETNVDVVTELSAPLQFEENGRIVGVATEIVRELFARTDWQPEIKMLPWARAYQNALARPNVAIYSIARTPEREEHFEWIGPIVPIQFGIYRLRSRNDISVTSLADLRRYTIGVVQGDVRHLYLQKQGMQDFPEGNLNTVSSQELNYRKLFAGRIDLIVMGSMTCVTKRIDCEQLTLVHTLDELSEGLYLALRKGSDSTLVASLQSAFSTMYKDGKLLALQKPLVDLTQHANVLK</sequence>
<evidence type="ECO:0000313" key="3">
    <source>
        <dbReference type="Proteomes" id="UP000295375"/>
    </source>
</evidence>
<evidence type="ECO:0000313" key="2">
    <source>
        <dbReference type="EMBL" id="TDQ48412.1"/>
    </source>
</evidence>
<dbReference type="Gene3D" id="3.40.190.10">
    <property type="entry name" value="Periplasmic binding protein-like II"/>
    <property type="match status" value="2"/>
</dbReference>
<name>A0A4R6UNM0_9GAMM</name>